<dbReference type="Gene3D" id="3.40.50.1000">
    <property type="entry name" value="HAD superfamily/HAD-like"/>
    <property type="match status" value="1"/>
</dbReference>
<dbReference type="EMBL" id="JAPDRK010000011">
    <property type="protein sequence ID" value="KAJ9607950.1"/>
    <property type="molecule type" value="Genomic_DNA"/>
</dbReference>
<gene>
    <name evidence="2" type="primary">pnk1</name>
    <name evidence="2" type="ORF">H2200_008029</name>
</gene>
<name>A0AA38X6V3_9EURO</name>
<dbReference type="InterPro" id="IPR036412">
    <property type="entry name" value="HAD-like_sf"/>
</dbReference>
<dbReference type="PANTHER" id="PTHR12083">
    <property type="entry name" value="BIFUNCTIONAL POLYNUCLEOTIDE PHOSPHATASE/KINASE"/>
    <property type="match status" value="1"/>
</dbReference>
<evidence type="ECO:0000313" key="2">
    <source>
        <dbReference type="EMBL" id="KAJ9607950.1"/>
    </source>
</evidence>
<dbReference type="NCBIfam" id="TIGR01662">
    <property type="entry name" value="HAD-SF-IIIA"/>
    <property type="match status" value="1"/>
</dbReference>
<dbReference type="GO" id="GO:0046404">
    <property type="term" value="F:ATP-dependent polydeoxyribonucleotide 5'-hydroxyl-kinase activity"/>
    <property type="evidence" value="ECO:0007669"/>
    <property type="project" value="TreeGrafter"/>
</dbReference>
<dbReference type="Proteomes" id="UP001172673">
    <property type="component" value="Unassembled WGS sequence"/>
</dbReference>
<feature type="region of interest" description="Disordered" evidence="1">
    <location>
        <begin position="1"/>
        <end position="22"/>
    </location>
</feature>
<dbReference type="GO" id="GO:0046403">
    <property type="term" value="F:polynucleotide 3'-phosphatase activity"/>
    <property type="evidence" value="ECO:0007669"/>
    <property type="project" value="TreeGrafter"/>
</dbReference>
<dbReference type="Gene3D" id="3.40.50.300">
    <property type="entry name" value="P-loop containing nucleotide triphosphate hydrolases"/>
    <property type="match status" value="1"/>
</dbReference>
<organism evidence="2 3">
    <name type="scientific">Cladophialophora chaetospira</name>
    <dbReference type="NCBI Taxonomy" id="386627"/>
    <lineage>
        <taxon>Eukaryota</taxon>
        <taxon>Fungi</taxon>
        <taxon>Dikarya</taxon>
        <taxon>Ascomycota</taxon>
        <taxon>Pezizomycotina</taxon>
        <taxon>Eurotiomycetes</taxon>
        <taxon>Chaetothyriomycetidae</taxon>
        <taxon>Chaetothyriales</taxon>
        <taxon>Herpotrichiellaceae</taxon>
        <taxon>Cladophialophora</taxon>
    </lineage>
</organism>
<sequence length="329" mass="36678">MKRSAPPARAISPPAVKRKIESTTTSKAVASFFKPASQKEPENLVWRTVEQSLIIGRYEPSGPSPQQRTLPVKIAAFDLDDTLITSKESGKTWSRSALSWKWWNTSIPGKLKSLHNEGYLIIILSNQSTISLKDNKKSLQKDMASVVNFKSQLSAILQQLDFPLSVYAATSLDKYRKPRIGMWEEVLDDYDLQAEGAVDMANSFYIGDAAGREKTDKRRKDHATSDRDLAANIGIRFLTPDEFFLGAATEPYDHLFEPETYLQPTENAETAVAVSAPFTMNSKQELVIFCGSPGAGKSTFFWDGKFLLNNAIAMARASKARRQELLLEC</sequence>
<dbReference type="GO" id="GO:0003690">
    <property type="term" value="F:double-stranded DNA binding"/>
    <property type="evidence" value="ECO:0007669"/>
    <property type="project" value="TreeGrafter"/>
</dbReference>
<dbReference type="InterPro" id="IPR013954">
    <property type="entry name" value="PNK3P"/>
</dbReference>
<keyword evidence="2" id="KW-0808">Transferase</keyword>
<keyword evidence="3" id="KW-1185">Reference proteome</keyword>
<evidence type="ECO:0000256" key="1">
    <source>
        <dbReference type="SAM" id="MobiDB-lite"/>
    </source>
</evidence>
<dbReference type="InterPro" id="IPR006551">
    <property type="entry name" value="Polynucleotide_phosphatase"/>
</dbReference>
<evidence type="ECO:0000313" key="3">
    <source>
        <dbReference type="Proteomes" id="UP001172673"/>
    </source>
</evidence>
<reference evidence="2" key="1">
    <citation type="submission" date="2022-10" db="EMBL/GenBank/DDBJ databases">
        <title>Culturing micro-colonial fungi from biological soil crusts in the Mojave desert and describing Neophaeococcomyces mojavensis, and introducing the new genera and species Taxawa tesnikishii.</title>
        <authorList>
            <person name="Kurbessoian T."/>
            <person name="Stajich J.E."/>
        </authorList>
    </citation>
    <scope>NUCLEOTIDE SEQUENCE</scope>
    <source>
        <strain evidence="2">TK_41</strain>
    </source>
</reference>
<proteinExistence type="predicted"/>
<dbReference type="NCBIfam" id="TIGR01664">
    <property type="entry name" value="DNA-3'-Pase"/>
    <property type="match status" value="1"/>
</dbReference>
<comment type="caution">
    <text evidence="2">The sequence shown here is derived from an EMBL/GenBank/DDBJ whole genome shotgun (WGS) entry which is preliminary data.</text>
</comment>
<dbReference type="AlphaFoldDB" id="A0AA38X6V3"/>
<dbReference type="InterPro" id="IPR006549">
    <property type="entry name" value="HAD-SF_hydro_IIIA"/>
</dbReference>
<dbReference type="Pfam" id="PF08645">
    <property type="entry name" value="PNK3P"/>
    <property type="match status" value="1"/>
</dbReference>
<dbReference type="GO" id="GO:0006281">
    <property type="term" value="P:DNA repair"/>
    <property type="evidence" value="ECO:0007669"/>
    <property type="project" value="TreeGrafter"/>
</dbReference>
<keyword evidence="2" id="KW-0418">Kinase</keyword>
<feature type="compositionally biased region" description="Low complexity" evidence="1">
    <location>
        <begin position="1"/>
        <end position="15"/>
    </location>
</feature>
<dbReference type="SUPFAM" id="SSF56784">
    <property type="entry name" value="HAD-like"/>
    <property type="match status" value="1"/>
</dbReference>
<dbReference type="InterPro" id="IPR023214">
    <property type="entry name" value="HAD_sf"/>
</dbReference>
<dbReference type="PANTHER" id="PTHR12083:SF9">
    <property type="entry name" value="BIFUNCTIONAL POLYNUCLEOTIDE PHOSPHATASE_KINASE"/>
    <property type="match status" value="1"/>
</dbReference>
<protein>
    <submittedName>
        <fullName evidence="2">DNA kinase/phosphatase Pnk1</fullName>
    </submittedName>
</protein>
<accession>A0AA38X6V3</accession>
<dbReference type="InterPro" id="IPR027417">
    <property type="entry name" value="P-loop_NTPase"/>
</dbReference>